<dbReference type="Proteomes" id="UP000017834">
    <property type="component" value="Unassembled WGS sequence"/>
</dbReference>
<evidence type="ECO:0000313" key="1">
    <source>
        <dbReference type="EMBL" id="ESS60167.1"/>
    </source>
</evidence>
<sequence length="98" mass="11081">MNILVDAVIGMISPVVHNTIVRQNPCCRQTAIRIDNERRSVLLSKMLHPARNKQATLRSMVRIAINIEIRNESVVLIPQQLFKLCNDGFVGSNAFNRV</sequence>
<gene>
    <name evidence="1" type="ORF">EDP2_3909</name>
</gene>
<accession>A0ABP2ZTN8</accession>
<keyword evidence="2" id="KW-1185">Reference proteome</keyword>
<organism evidence="1 2">
    <name type="scientific">Enterobacter cloacae S611</name>
    <dbReference type="NCBI Taxonomy" id="1399146"/>
    <lineage>
        <taxon>Bacteria</taxon>
        <taxon>Pseudomonadati</taxon>
        <taxon>Pseudomonadota</taxon>
        <taxon>Gammaproteobacteria</taxon>
        <taxon>Enterobacterales</taxon>
        <taxon>Enterobacteriaceae</taxon>
        <taxon>Enterobacter</taxon>
        <taxon>Enterobacter cloacae complex</taxon>
    </lineage>
</organism>
<comment type="caution">
    <text evidence="1">The sequence shown here is derived from an EMBL/GenBank/DDBJ whole genome shotgun (WGS) entry which is preliminary data.</text>
</comment>
<name>A0ABP2ZTN8_ENTCL</name>
<evidence type="ECO:0000313" key="2">
    <source>
        <dbReference type="Proteomes" id="UP000017834"/>
    </source>
</evidence>
<protein>
    <submittedName>
        <fullName evidence="1">Uncharacterized protein</fullName>
    </submittedName>
</protein>
<dbReference type="EMBL" id="AXOM01000009">
    <property type="protein sequence ID" value="ESS60167.1"/>
    <property type="molecule type" value="Genomic_DNA"/>
</dbReference>
<proteinExistence type="predicted"/>
<reference evidence="1 2" key="1">
    <citation type="journal article" date="2014" name="Genome Announc.">
        <title>Draft Genome Sequence of Enterobacter cloacae Strain S611.</title>
        <authorList>
            <person name="Wang D."/>
            <person name="Han C.S."/>
            <person name="Dichosa A.E."/>
            <person name="Gleasner C.D."/>
            <person name="Johnson S.L."/>
            <person name="Daligault H.E."/>
            <person name="Davenport K.W."/>
            <person name="Li P.E."/>
            <person name="Pierson E.A."/>
            <person name="Pierson L.S.III."/>
        </authorList>
    </citation>
    <scope>NUCLEOTIDE SEQUENCE [LARGE SCALE GENOMIC DNA]</scope>
    <source>
        <strain evidence="1 2">S611</strain>
    </source>
</reference>